<proteinExistence type="inferred from homology"/>
<sequence length="163" mass="17106">MKDLTPDTFRAAMRAIVGNCAILTVGQGDEANGLVVTSAVSLSAEPPMVLVCINRSSSAHPLLTRYPFFGLSSLGAAQQAVAERFSGRTGAQGPARYDGAEWETAVTGARLLNGAAAAFDCEVEDMIDKATHTIVVGHVRATRITAGVGALTYWHGGYRPVQD</sequence>
<evidence type="ECO:0000313" key="5">
    <source>
        <dbReference type="Proteomes" id="UP000619033"/>
    </source>
</evidence>
<dbReference type="InterPro" id="IPR002563">
    <property type="entry name" value="Flavin_Rdtase-like_dom"/>
</dbReference>
<dbReference type="PANTHER" id="PTHR30466:SF11">
    <property type="entry name" value="FLAVIN-DEPENDENT MONOOXYGENASE, REDUCTASE SUBUNIT HSAB"/>
    <property type="match status" value="1"/>
</dbReference>
<protein>
    <submittedName>
        <fullName evidence="4">Flavin reductase family protein</fullName>
    </submittedName>
</protein>
<gene>
    <name evidence="4" type="ORF">JI744_14105</name>
</gene>
<dbReference type="Gene3D" id="2.30.110.10">
    <property type="entry name" value="Electron Transport, Fmn-binding Protein, Chain A"/>
    <property type="match status" value="1"/>
</dbReference>
<dbReference type="SMART" id="SM00903">
    <property type="entry name" value="Flavin_Reduct"/>
    <property type="match status" value="1"/>
</dbReference>
<feature type="domain" description="Flavin reductase like" evidence="3">
    <location>
        <begin position="13"/>
        <end position="160"/>
    </location>
</feature>
<name>A0A8J7MS00_9RHOB</name>
<comment type="similarity">
    <text evidence="1">Belongs to the non-flavoprotein flavin reductase family.</text>
</comment>
<dbReference type="RefSeq" id="WP_202661780.1">
    <property type="nucleotide sequence ID" value="NZ_JAESVP010000007.1"/>
</dbReference>
<dbReference type="InterPro" id="IPR050268">
    <property type="entry name" value="NADH-dep_flavin_reductase"/>
</dbReference>
<dbReference type="AlphaFoldDB" id="A0A8J7MS00"/>
<keyword evidence="5" id="KW-1185">Reference proteome</keyword>
<accession>A0A8J7MS00</accession>
<dbReference type="Proteomes" id="UP000619033">
    <property type="component" value="Unassembled WGS sequence"/>
</dbReference>
<dbReference type="SUPFAM" id="SSF50475">
    <property type="entry name" value="FMN-binding split barrel"/>
    <property type="match status" value="1"/>
</dbReference>
<dbReference type="EMBL" id="JAESVP010000007">
    <property type="protein sequence ID" value="MBL4929238.1"/>
    <property type="molecule type" value="Genomic_DNA"/>
</dbReference>
<dbReference type="InterPro" id="IPR012349">
    <property type="entry name" value="Split_barrel_FMN-bd"/>
</dbReference>
<dbReference type="Pfam" id="PF01613">
    <property type="entry name" value="Flavin_Reduct"/>
    <property type="match status" value="1"/>
</dbReference>
<dbReference type="PANTHER" id="PTHR30466">
    <property type="entry name" value="FLAVIN REDUCTASE"/>
    <property type="match status" value="1"/>
</dbReference>
<organism evidence="4 5">
    <name type="scientific">Fuscibacter oryzae</name>
    <dbReference type="NCBI Taxonomy" id="2803939"/>
    <lineage>
        <taxon>Bacteria</taxon>
        <taxon>Pseudomonadati</taxon>
        <taxon>Pseudomonadota</taxon>
        <taxon>Alphaproteobacteria</taxon>
        <taxon>Rhodobacterales</taxon>
        <taxon>Paracoccaceae</taxon>
        <taxon>Fuscibacter</taxon>
    </lineage>
</organism>
<dbReference type="GO" id="GO:0010181">
    <property type="term" value="F:FMN binding"/>
    <property type="evidence" value="ECO:0007669"/>
    <property type="project" value="InterPro"/>
</dbReference>
<reference evidence="4" key="1">
    <citation type="submission" date="2021-01" db="EMBL/GenBank/DDBJ databases">
        <title>Genome seq and assembly of Tabrizicola sp. KVB23.</title>
        <authorList>
            <person name="Chhetri G."/>
        </authorList>
    </citation>
    <scope>NUCLEOTIDE SEQUENCE</scope>
    <source>
        <strain evidence="4">KVB23</strain>
    </source>
</reference>
<comment type="caution">
    <text evidence="4">The sequence shown here is derived from an EMBL/GenBank/DDBJ whole genome shotgun (WGS) entry which is preliminary data.</text>
</comment>
<evidence type="ECO:0000256" key="1">
    <source>
        <dbReference type="ARBA" id="ARBA00008898"/>
    </source>
</evidence>
<evidence type="ECO:0000256" key="2">
    <source>
        <dbReference type="ARBA" id="ARBA00023002"/>
    </source>
</evidence>
<dbReference type="GO" id="GO:0042602">
    <property type="term" value="F:riboflavin reductase (NADPH) activity"/>
    <property type="evidence" value="ECO:0007669"/>
    <property type="project" value="TreeGrafter"/>
</dbReference>
<keyword evidence="2" id="KW-0560">Oxidoreductase</keyword>
<evidence type="ECO:0000313" key="4">
    <source>
        <dbReference type="EMBL" id="MBL4929238.1"/>
    </source>
</evidence>
<evidence type="ECO:0000259" key="3">
    <source>
        <dbReference type="SMART" id="SM00903"/>
    </source>
</evidence>